<feature type="non-terminal residue" evidence="2">
    <location>
        <position position="1"/>
    </location>
</feature>
<keyword evidence="3" id="KW-1185">Reference proteome</keyword>
<feature type="transmembrane region" description="Helical" evidence="1">
    <location>
        <begin position="6"/>
        <end position="25"/>
    </location>
</feature>
<comment type="caution">
    <text evidence="2">The sequence shown here is derived from an EMBL/GenBank/DDBJ whole genome shotgun (WGS) entry which is preliminary data.</text>
</comment>
<sequence>AVRIILAILSIFMNARLLQLIMRCYSSNEEKLHKLFCLLYSSIPLFFILFSIFELATHQYYGDVQL</sequence>
<keyword evidence="1" id="KW-0472">Membrane</keyword>
<reference evidence="2" key="1">
    <citation type="submission" date="2023-10" db="EMBL/GenBank/DDBJ databases">
        <title>Genome assembly of Pristionchus species.</title>
        <authorList>
            <person name="Yoshida K."/>
            <person name="Sommer R.J."/>
        </authorList>
    </citation>
    <scope>NUCLEOTIDE SEQUENCE</scope>
    <source>
        <strain evidence="2">RS0144</strain>
    </source>
</reference>
<evidence type="ECO:0000313" key="3">
    <source>
        <dbReference type="Proteomes" id="UP001432027"/>
    </source>
</evidence>
<dbReference type="EMBL" id="BTSX01000006">
    <property type="protein sequence ID" value="GMT04939.1"/>
    <property type="molecule type" value="Genomic_DNA"/>
</dbReference>
<evidence type="ECO:0008006" key="4">
    <source>
        <dbReference type="Google" id="ProtNLM"/>
    </source>
</evidence>
<protein>
    <recommendedName>
        <fullName evidence="4">G protein-coupled receptor</fullName>
    </recommendedName>
</protein>
<organism evidence="2 3">
    <name type="scientific">Pristionchus entomophagus</name>
    <dbReference type="NCBI Taxonomy" id="358040"/>
    <lineage>
        <taxon>Eukaryota</taxon>
        <taxon>Metazoa</taxon>
        <taxon>Ecdysozoa</taxon>
        <taxon>Nematoda</taxon>
        <taxon>Chromadorea</taxon>
        <taxon>Rhabditida</taxon>
        <taxon>Rhabditina</taxon>
        <taxon>Diplogasteromorpha</taxon>
        <taxon>Diplogasteroidea</taxon>
        <taxon>Neodiplogasteridae</taxon>
        <taxon>Pristionchus</taxon>
    </lineage>
</organism>
<keyword evidence="1" id="KW-0812">Transmembrane</keyword>
<evidence type="ECO:0000256" key="1">
    <source>
        <dbReference type="SAM" id="Phobius"/>
    </source>
</evidence>
<keyword evidence="1" id="KW-1133">Transmembrane helix</keyword>
<dbReference type="Proteomes" id="UP001432027">
    <property type="component" value="Unassembled WGS sequence"/>
</dbReference>
<evidence type="ECO:0000313" key="2">
    <source>
        <dbReference type="EMBL" id="GMT04939.1"/>
    </source>
</evidence>
<gene>
    <name evidence="2" type="ORF">PENTCL1PPCAC_27113</name>
</gene>
<feature type="transmembrane region" description="Helical" evidence="1">
    <location>
        <begin position="37"/>
        <end position="56"/>
    </location>
</feature>
<feature type="non-terminal residue" evidence="2">
    <location>
        <position position="66"/>
    </location>
</feature>
<accession>A0AAV5UD94</accession>
<dbReference type="AlphaFoldDB" id="A0AAV5UD94"/>
<proteinExistence type="predicted"/>
<name>A0AAV5UD94_9BILA</name>